<feature type="region of interest" description="Disordered" evidence="1">
    <location>
        <begin position="1"/>
        <end position="36"/>
    </location>
</feature>
<proteinExistence type="predicted"/>
<feature type="region of interest" description="Disordered" evidence="1">
    <location>
        <begin position="77"/>
        <end position="97"/>
    </location>
</feature>
<accession>A0A699IWR3</accession>
<sequence length="265" mass="30385">DMEDSSKQGKKIAEIDQDPNISLVQHDAEIQGRHEHDTQFDFDFTAAKKVYTAKEDLSTAEPISTAGPSVTTISTAEPVSTAGASDTTASPSAVKDNGKAIMEETDRPRQIYIKNKKDLEDIQARIKADEELAHRLQAKEREKDDLVMPWSLVKERFNSIKPTDEKEREIWVELKRLFKPDTDDELLKLQNHIHDLTWRLYDSCGVHHVSTEDGIDVYMMVEKEYPLLRGVLTLMLVAKLLVEQDNKMSIELLRKIFMHVKRTRI</sequence>
<protein>
    <submittedName>
        <fullName evidence="2">Uncharacterized protein</fullName>
    </submittedName>
</protein>
<gene>
    <name evidence="2" type="ORF">Tci_564076</name>
</gene>
<evidence type="ECO:0000256" key="1">
    <source>
        <dbReference type="SAM" id="MobiDB-lite"/>
    </source>
</evidence>
<feature type="non-terminal residue" evidence="2">
    <location>
        <position position="1"/>
    </location>
</feature>
<evidence type="ECO:0000313" key="2">
    <source>
        <dbReference type="EMBL" id="GEZ92103.1"/>
    </source>
</evidence>
<feature type="compositionally biased region" description="Basic and acidic residues" evidence="1">
    <location>
        <begin position="1"/>
        <end position="14"/>
    </location>
</feature>
<reference evidence="2" key="1">
    <citation type="journal article" date="2019" name="Sci. Rep.">
        <title>Draft genome of Tanacetum cinerariifolium, the natural source of mosquito coil.</title>
        <authorList>
            <person name="Yamashiro T."/>
            <person name="Shiraishi A."/>
            <person name="Satake H."/>
            <person name="Nakayama K."/>
        </authorList>
    </citation>
    <scope>NUCLEOTIDE SEQUENCE</scope>
</reference>
<dbReference type="EMBL" id="BKCJ010342295">
    <property type="protein sequence ID" value="GEZ92103.1"/>
    <property type="molecule type" value="Genomic_DNA"/>
</dbReference>
<dbReference type="AlphaFoldDB" id="A0A699IWR3"/>
<feature type="compositionally biased region" description="Polar residues" evidence="1">
    <location>
        <begin position="77"/>
        <end position="91"/>
    </location>
</feature>
<comment type="caution">
    <text evidence="2">The sequence shown here is derived from an EMBL/GenBank/DDBJ whole genome shotgun (WGS) entry which is preliminary data.</text>
</comment>
<feature type="compositionally biased region" description="Basic and acidic residues" evidence="1">
    <location>
        <begin position="26"/>
        <end position="36"/>
    </location>
</feature>
<name>A0A699IWR3_TANCI</name>
<organism evidence="2">
    <name type="scientific">Tanacetum cinerariifolium</name>
    <name type="common">Dalmatian daisy</name>
    <name type="synonym">Chrysanthemum cinerariifolium</name>
    <dbReference type="NCBI Taxonomy" id="118510"/>
    <lineage>
        <taxon>Eukaryota</taxon>
        <taxon>Viridiplantae</taxon>
        <taxon>Streptophyta</taxon>
        <taxon>Embryophyta</taxon>
        <taxon>Tracheophyta</taxon>
        <taxon>Spermatophyta</taxon>
        <taxon>Magnoliopsida</taxon>
        <taxon>eudicotyledons</taxon>
        <taxon>Gunneridae</taxon>
        <taxon>Pentapetalae</taxon>
        <taxon>asterids</taxon>
        <taxon>campanulids</taxon>
        <taxon>Asterales</taxon>
        <taxon>Asteraceae</taxon>
        <taxon>Asteroideae</taxon>
        <taxon>Anthemideae</taxon>
        <taxon>Anthemidinae</taxon>
        <taxon>Tanacetum</taxon>
    </lineage>
</organism>